<dbReference type="PANTHER" id="PTHR43464">
    <property type="entry name" value="METHYLTRANSFERASE"/>
    <property type="match status" value="1"/>
</dbReference>
<keyword evidence="2" id="KW-0489">Methyltransferase</keyword>
<proteinExistence type="predicted"/>
<reference evidence="2 3" key="1">
    <citation type="submission" date="2017-03" db="EMBL/GenBank/DDBJ databases">
        <title>Isolation of Levoglucosan Utilizing Bacteria.</title>
        <authorList>
            <person name="Arya A.S."/>
        </authorList>
    </citation>
    <scope>NUCLEOTIDE SEQUENCE [LARGE SCALE GENOMIC DNA]</scope>
    <source>
        <strain evidence="2 3">MEC069</strain>
    </source>
</reference>
<dbReference type="GO" id="GO:0032259">
    <property type="term" value="P:methylation"/>
    <property type="evidence" value="ECO:0007669"/>
    <property type="project" value="UniProtKB-KW"/>
</dbReference>
<comment type="caution">
    <text evidence="2">The sequence shown here is derived from an EMBL/GenBank/DDBJ whole genome shotgun (WGS) entry which is preliminary data.</text>
</comment>
<dbReference type="Gene3D" id="3.40.50.150">
    <property type="entry name" value="Vaccinia Virus protein VP39"/>
    <property type="match status" value="1"/>
</dbReference>
<dbReference type="Pfam" id="PF13649">
    <property type="entry name" value="Methyltransf_25"/>
    <property type="match status" value="1"/>
</dbReference>
<dbReference type="SUPFAM" id="SSF53335">
    <property type="entry name" value="S-adenosyl-L-methionine-dependent methyltransferases"/>
    <property type="match status" value="1"/>
</dbReference>
<protein>
    <submittedName>
        <fullName evidence="2">SAM-dependent methyltransferase</fullName>
    </submittedName>
</protein>
<gene>
    <name evidence="2" type="ORF">B5M42_09415</name>
</gene>
<dbReference type="GO" id="GO:0008168">
    <property type="term" value="F:methyltransferase activity"/>
    <property type="evidence" value="ECO:0007669"/>
    <property type="project" value="UniProtKB-KW"/>
</dbReference>
<dbReference type="Gene3D" id="2.20.25.110">
    <property type="entry name" value="S-adenosyl-L-methionine-dependent methyltransferases"/>
    <property type="match status" value="1"/>
</dbReference>
<keyword evidence="3" id="KW-1185">Reference proteome</keyword>
<dbReference type="InterPro" id="IPR029063">
    <property type="entry name" value="SAM-dependent_MTases_sf"/>
</dbReference>
<dbReference type="CDD" id="cd02440">
    <property type="entry name" value="AdoMet_MTases"/>
    <property type="match status" value="1"/>
</dbReference>
<dbReference type="RefSeq" id="WP_134752082.1">
    <property type="nucleotide sequence ID" value="NZ_MYFO02000002.1"/>
</dbReference>
<dbReference type="EMBL" id="MYFO01000009">
    <property type="protein sequence ID" value="TFE88654.1"/>
    <property type="molecule type" value="Genomic_DNA"/>
</dbReference>
<evidence type="ECO:0000313" key="3">
    <source>
        <dbReference type="Proteomes" id="UP000298246"/>
    </source>
</evidence>
<evidence type="ECO:0000313" key="2">
    <source>
        <dbReference type="EMBL" id="TFE88654.1"/>
    </source>
</evidence>
<dbReference type="PANTHER" id="PTHR43464:SF75">
    <property type="entry name" value="METHYLTRANSFERASE TYPE 11"/>
    <property type="match status" value="1"/>
</dbReference>
<keyword evidence="2" id="KW-0808">Transferase</keyword>
<evidence type="ECO:0000259" key="1">
    <source>
        <dbReference type="Pfam" id="PF13649"/>
    </source>
</evidence>
<organism evidence="2 3">
    <name type="scientific">Paenibacillus athensensis</name>
    <dbReference type="NCBI Taxonomy" id="1967502"/>
    <lineage>
        <taxon>Bacteria</taxon>
        <taxon>Bacillati</taxon>
        <taxon>Bacillota</taxon>
        <taxon>Bacilli</taxon>
        <taxon>Bacillales</taxon>
        <taxon>Paenibacillaceae</taxon>
        <taxon>Paenibacillus</taxon>
    </lineage>
</organism>
<dbReference type="InterPro" id="IPR041698">
    <property type="entry name" value="Methyltransf_25"/>
</dbReference>
<feature type="domain" description="Methyltransferase" evidence="1">
    <location>
        <begin position="40"/>
        <end position="140"/>
    </location>
</feature>
<dbReference type="OrthoDB" id="9811589at2"/>
<dbReference type="Proteomes" id="UP000298246">
    <property type="component" value="Unassembled WGS sequence"/>
</dbReference>
<accession>A0A4Y8Q547</accession>
<dbReference type="AlphaFoldDB" id="A0A4Y8Q547"/>
<name>A0A4Y8Q547_9BACL</name>
<sequence>MSYERFAYTYDRLMEGMPYGEWLSFLRESFRRFDAKPTTIADLGCGTGALAIPLALEGYRMTGIDLSADMLAVARQKAELHSALARPGAIRWLQQDLREWELDEPVDAAISFCDCLNYLLEEDDVRAAFRQTYAGLAPGGLFVFDVHTPQQLFAYAESQPFFLNEPDVSYIWTSELDERRVQIEHDLTIFMRDGDTDAFRRIDELHVQRAYALEWLEAELIAAGFGEVRIGADFRWQAPTGATERAFFAACKG</sequence>